<comment type="caution">
    <text evidence="2">The sequence shown here is derived from an EMBL/GenBank/DDBJ whole genome shotgun (WGS) entry which is preliminary data.</text>
</comment>
<feature type="compositionally biased region" description="Low complexity" evidence="1">
    <location>
        <begin position="1498"/>
        <end position="1509"/>
    </location>
</feature>
<feature type="region of interest" description="Disordered" evidence="1">
    <location>
        <begin position="1363"/>
        <end position="1402"/>
    </location>
</feature>
<feature type="compositionally biased region" description="Polar residues" evidence="1">
    <location>
        <begin position="1639"/>
        <end position="1649"/>
    </location>
</feature>
<evidence type="ECO:0000313" key="3">
    <source>
        <dbReference type="Proteomes" id="UP001487740"/>
    </source>
</evidence>
<feature type="compositionally biased region" description="Polar residues" evidence="1">
    <location>
        <begin position="1309"/>
        <end position="1319"/>
    </location>
</feature>
<feature type="compositionally biased region" description="Basic and acidic residues" evidence="1">
    <location>
        <begin position="1182"/>
        <end position="1200"/>
    </location>
</feature>
<keyword evidence="3" id="KW-1185">Reference proteome</keyword>
<proteinExistence type="predicted"/>
<feature type="region of interest" description="Disordered" evidence="1">
    <location>
        <begin position="1060"/>
        <end position="1200"/>
    </location>
</feature>
<feature type="compositionally biased region" description="Basic and acidic residues" evidence="1">
    <location>
        <begin position="1620"/>
        <end position="1638"/>
    </location>
</feature>
<reference evidence="2 3" key="1">
    <citation type="submission" date="2023-03" db="EMBL/GenBank/DDBJ databases">
        <title>High-quality genome of Scylla paramamosain provides insights in environmental adaptation.</title>
        <authorList>
            <person name="Zhang L."/>
        </authorList>
    </citation>
    <scope>NUCLEOTIDE SEQUENCE [LARGE SCALE GENOMIC DNA]</scope>
    <source>
        <strain evidence="2">LZ_2023a</strain>
        <tissue evidence="2">Muscle</tissue>
    </source>
</reference>
<name>A0AAW0SK71_SCYPA</name>
<feature type="region of interest" description="Disordered" evidence="1">
    <location>
        <begin position="1409"/>
        <end position="1428"/>
    </location>
</feature>
<feature type="compositionally biased region" description="Polar residues" evidence="1">
    <location>
        <begin position="1660"/>
        <end position="1671"/>
    </location>
</feature>
<feature type="compositionally biased region" description="Polar residues" evidence="1">
    <location>
        <begin position="67"/>
        <end position="77"/>
    </location>
</feature>
<accession>A0AAW0SK71</accession>
<feature type="compositionally biased region" description="Basic and acidic residues" evidence="1">
    <location>
        <begin position="1"/>
        <end position="11"/>
    </location>
</feature>
<feature type="compositionally biased region" description="Basic and acidic residues" evidence="1">
    <location>
        <begin position="1363"/>
        <end position="1377"/>
    </location>
</feature>
<feature type="region of interest" description="Disordered" evidence="1">
    <location>
        <begin position="1485"/>
        <end position="1509"/>
    </location>
</feature>
<feature type="region of interest" description="Disordered" evidence="1">
    <location>
        <begin position="1"/>
        <end position="32"/>
    </location>
</feature>
<gene>
    <name evidence="2" type="ORF">O3P69_008369</name>
</gene>
<feature type="compositionally biased region" description="Low complexity" evidence="1">
    <location>
        <begin position="1609"/>
        <end position="1619"/>
    </location>
</feature>
<feature type="compositionally biased region" description="Low complexity" evidence="1">
    <location>
        <begin position="52"/>
        <end position="63"/>
    </location>
</feature>
<feature type="compositionally biased region" description="Polar residues" evidence="1">
    <location>
        <begin position="12"/>
        <end position="22"/>
    </location>
</feature>
<feature type="region of interest" description="Disordered" evidence="1">
    <location>
        <begin position="48"/>
        <end position="84"/>
    </location>
</feature>
<feature type="region of interest" description="Disordered" evidence="1">
    <location>
        <begin position="113"/>
        <end position="169"/>
    </location>
</feature>
<feature type="compositionally biased region" description="Basic and acidic residues" evidence="1">
    <location>
        <begin position="1157"/>
        <end position="1168"/>
    </location>
</feature>
<feature type="compositionally biased region" description="Low complexity" evidence="1">
    <location>
        <begin position="113"/>
        <end position="134"/>
    </location>
</feature>
<feature type="compositionally biased region" description="Basic and acidic residues" evidence="1">
    <location>
        <begin position="1391"/>
        <end position="1402"/>
    </location>
</feature>
<evidence type="ECO:0000313" key="2">
    <source>
        <dbReference type="EMBL" id="KAK8375481.1"/>
    </source>
</evidence>
<feature type="region of interest" description="Disordered" evidence="1">
    <location>
        <begin position="1607"/>
        <end position="1679"/>
    </location>
</feature>
<dbReference type="EMBL" id="JARAKH010000049">
    <property type="protein sequence ID" value="KAK8375481.1"/>
    <property type="molecule type" value="Genomic_DNA"/>
</dbReference>
<protein>
    <submittedName>
        <fullName evidence="2">Uncharacterized protein</fullName>
    </submittedName>
</protein>
<feature type="compositionally biased region" description="Basic residues" evidence="1">
    <location>
        <begin position="1143"/>
        <end position="1153"/>
    </location>
</feature>
<dbReference type="Proteomes" id="UP001487740">
    <property type="component" value="Unassembled WGS sequence"/>
</dbReference>
<organism evidence="2 3">
    <name type="scientific">Scylla paramamosain</name>
    <name type="common">Mud crab</name>
    <dbReference type="NCBI Taxonomy" id="85552"/>
    <lineage>
        <taxon>Eukaryota</taxon>
        <taxon>Metazoa</taxon>
        <taxon>Ecdysozoa</taxon>
        <taxon>Arthropoda</taxon>
        <taxon>Crustacea</taxon>
        <taxon>Multicrustacea</taxon>
        <taxon>Malacostraca</taxon>
        <taxon>Eumalacostraca</taxon>
        <taxon>Eucarida</taxon>
        <taxon>Decapoda</taxon>
        <taxon>Pleocyemata</taxon>
        <taxon>Brachyura</taxon>
        <taxon>Eubrachyura</taxon>
        <taxon>Portunoidea</taxon>
        <taxon>Portunidae</taxon>
        <taxon>Portuninae</taxon>
        <taxon>Scylla</taxon>
    </lineage>
</organism>
<sequence>MSASHTSEKTSHSPGGNKSHTSGRAEDHHTLGNCDSHIHVSMISEELISRDGSSGEATTSSGELLSSVINGKRSMSTSEKREASILTAEKHHETPTTITTTATACATTTTTTMGTLTTSDTSTRTQEATVSPVTTTPPPDCTDRHGGMWPMESVSEGQTQGEREEGPSPSCSLLFPDAVDLDVPQCSPDVVVLSVQEPQFLPEKIVLLIDRQDAYLRSFSFSNVHQIYDPKLNFGNAFDLITKTLPAFQKNTLFVMLCGTMSALRQVINEKCFLFQCKEPLYNYTLQEFKAPSLDEFLISEAKNLRKNIIEMNNCDVIFTGVLPVRINCAERYEAAKHYTQTGHQVKLACSRHDALYAQLCSGLREFNRWAKTDAASKGFPQWSLVDMLTTSDAVDSSQHFTHPTQADGVTLTGECMMQRRVAIRTRLRETFLRSRKASQSLKLPQATADEEEVKVVAVVPRQCNYKPEAFMQPRETELDEVVLLADQMYRTNLTPLARKRMCLITEVKLSPERIAKVVQRYYSKVPKDKKITWILCLGIYNFVEREHNRVCLTRQCKKKLIGIIDEDSKGSLYQKIHSALSTIKNFKSALEKALPKKATLVVAPPLPSALLGTDTFKGNHTQSHIIAMRYRLCLCSPLTYCFIRRFYMQMFDLWVNTVMKLEGGTCAELMSRYITEYKDKSLRLVDASHSNNYVKRCGKEWNNMMRNVISSTLTSTSFITGLSGLQRSVYLSRLSNVILLESSKNRGQTLTYSLQDKPDKTDYSFKQVVVVGNQMPAELDELCHRLSIHVVPHRVTFDEAGKTLITKYENLWPHNTLWVILTDVLHLIAAKPLPACEAVKCKDPIPVFGIEMPSNKNATNLQSYIKVKVDVFISKVKIFFDSLIDKLGEESAVFLPPVTPVFLMRPDLQESHQTLHAMYDSFGKIAMVNGKPKKWRSSYSLLKKAWLEMLEPYLEHYSVPKRILQLYSTSNSNQDWIKTLGELLVHFATTTNIGESDAVFSDAEFSSGEEDMMEVTEAMVATTAATAAAAAAAAASSSSSSSSSSVTLASVPTCSFQAMSTPPAQTQAAAGQGMQHEPERTPRQQQQNKGAVMWSGAQKQWHVVKEKEQLPHKTKRDHTTPMIEERQEKKTGEDEDLQGNKKGQKTPRKKKVLPTMEKRQWHDETDKSLQPPRKKICQETAKPEKGQQPPRIEKDQEMTKKDQVIVKMEEDQSIVKMEQFQDVIKSEEFEDMGRSEEVLWSVRKVEGGGGDRQLSNLEKDAWIILSQTDEDKNIGFPERDHLSNYLEDTAAASGTLAQSQTHIRKTEGSLTEPGNSSTALTWVPKSEELESSHCEDDASDTLARDGLWEDIDASVLERNMEESCCKQDVDESGPKEDLEESGSKQNIEQRIPRKDLDGSELTEKRLKEDLNESGPKQNTEQHGPNYDIVREQEYIFNLSDDSDIFECEPEGGAGGEDQITKEVVVGTPLRGSKTEGDVEVTCLPNRKRKLSSSGQDSPAPSCSSYNSSFDSDQEMKKLFLMLEEGINQTYQVNLQTFMQVPEVHPDYEAKHAEFLKSYKKQHEGKEHDEEHHERSWGEFWEDTVGKQLHEDWEKSKKELVEQFRVIESNSKNSSSSNSTREDQPKQMKRDESDKENQKFQSYSSNPQPLLSVCHKKSESSPLSVNRSPKTNPKHSSDFESCETDMMQFKQLLSEINPGTMSSELKRQALQLDMDKVMTSDTKKRVHLILSSFALLSELGRSLDSLAPAVVPIIKAVLDKEVDSEEALNILAKKDNVEVLKKCTEKLMLLSEKARGAYKNKLLRCVKNTIELLENVTTSLKTIKVVWGLDIPSIAKATAHQDMTHVLQFIRNTLASKGVHNPSRSMLNELFLSVSSQHFNLAIQTQPPTSPDPSK</sequence>
<feature type="compositionally biased region" description="Basic and acidic residues" evidence="1">
    <location>
        <begin position="1104"/>
        <end position="1133"/>
    </location>
</feature>
<feature type="compositionally biased region" description="Low complexity" evidence="1">
    <location>
        <begin position="1060"/>
        <end position="1076"/>
    </location>
</feature>
<feature type="region of interest" description="Disordered" evidence="1">
    <location>
        <begin position="1294"/>
        <end position="1319"/>
    </location>
</feature>
<evidence type="ECO:0000256" key="1">
    <source>
        <dbReference type="SAM" id="MobiDB-lite"/>
    </source>
</evidence>